<evidence type="ECO:0000313" key="2">
    <source>
        <dbReference type="EMBL" id="MDR7121414.1"/>
    </source>
</evidence>
<comment type="caution">
    <text evidence="2">The sequence shown here is derived from an EMBL/GenBank/DDBJ whole genome shotgun (WGS) entry which is preliminary data.</text>
</comment>
<gene>
    <name evidence="2" type="ORF">J2W69_002365</name>
</gene>
<sequence>MNYKLTFLACLLSTNVLAGELTKNATVLEVANHATGGNGKNFALKIEGGTGPCSGWVYFMEDKAPSPATYNQAFSIALAALAADKKVRIHNYTDDNCTGATFIAISR</sequence>
<accession>A0ABU1W0C2</accession>
<dbReference type="RefSeq" id="WP_310278513.1">
    <property type="nucleotide sequence ID" value="NZ_JAVDWR010000007.1"/>
</dbReference>
<dbReference type="Proteomes" id="UP001257909">
    <property type="component" value="Unassembled WGS sequence"/>
</dbReference>
<keyword evidence="3" id="KW-1185">Reference proteome</keyword>
<dbReference type="EMBL" id="JAVDWR010000007">
    <property type="protein sequence ID" value="MDR7121414.1"/>
    <property type="molecule type" value="Genomic_DNA"/>
</dbReference>
<name>A0ABU1W0C2_9GAMM</name>
<reference evidence="2 3" key="1">
    <citation type="submission" date="2023-07" db="EMBL/GenBank/DDBJ databases">
        <title>Sorghum-associated microbial communities from plants grown in Nebraska, USA.</title>
        <authorList>
            <person name="Schachtman D."/>
        </authorList>
    </citation>
    <scope>NUCLEOTIDE SEQUENCE [LARGE SCALE GENOMIC DNA]</scope>
    <source>
        <strain evidence="2 3">4138</strain>
    </source>
</reference>
<keyword evidence="1" id="KW-0732">Signal</keyword>
<protein>
    <submittedName>
        <fullName evidence="2">Uncharacterized protein</fullName>
    </submittedName>
</protein>
<feature type="signal peptide" evidence="1">
    <location>
        <begin position="1"/>
        <end position="18"/>
    </location>
</feature>
<feature type="chain" id="PRO_5046785380" evidence="1">
    <location>
        <begin position="19"/>
        <end position="107"/>
    </location>
</feature>
<dbReference type="Pfam" id="PF19454">
    <property type="entry name" value="DUF5992"/>
    <property type="match status" value="1"/>
</dbReference>
<proteinExistence type="predicted"/>
<evidence type="ECO:0000256" key="1">
    <source>
        <dbReference type="SAM" id="SignalP"/>
    </source>
</evidence>
<evidence type="ECO:0000313" key="3">
    <source>
        <dbReference type="Proteomes" id="UP001257909"/>
    </source>
</evidence>
<organism evidence="2 3">
    <name type="scientific">Rheinheimera soli</name>
    <dbReference type="NCBI Taxonomy" id="443616"/>
    <lineage>
        <taxon>Bacteria</taxon>
        <taxon>Pseudomonadati</taxon>
        <taxon>Pseudomonadota</taxon>
        <taxon>Gammaproteobacteria</taxon>
        <taxon>Chromatiales</taxon>
        <taxon>Chromatiaceae</taxon>
        <taxon>Rheinheimera</taxon>
    </lineage>
</organism>
<dbReference type="InterPro" id="IPR046034">
    <property type="entry name" value="DUF5992"/>
</dbReference>